<proteinExistence type="predicted"/>
<accession>A0A3N4A143</accession>
<evidence type="ECO:0000313" key="4">
    <source>
        <dbReference type="EMBL" id="ROZ61857.1"/>
    </source>
</evidence>
<dbReference type="Gene3D" id="1.10.287.1490">
    <property type="match status" value="1"/>
</dbReference>
<keyword evidence="1" id="KW-0175">Coiled coil</keyword>
<evidence type="ECO:0000313" key="5">
    <source>
        <dbReference type="Proteomes" id="UP000270616"/>
    </source>
</evidence>
<organism evidence="4 5">
    <name type="scientific">Kocuria soli</name>
    <dbReference type="NCBI Taxonomy" id="2485125"/>
    <lineage>
        <taxon>Bacteria</taxon>
        <taxon>Bacillati</taxon>
        <taxon>Actinomycetota</taxon>
        <taxon>Actinomycetes</taxon>
        <taxon>Micrococcales</taxon>
        <taxon>Micrococcaceae</taxon>
        <taxon>Kocuria</taxon>
    </lineage>
</organism>
<dbReference type="Pfam" id="PF02591">
    <property type="entry name" value="Zn_ribbon_9"/>
    <property type="match status" value="1"/>
</dbReference>
<dbReference type="InterPro" id="IPR003743">
    <property type="entry name" value="Zf-RING_7"/>
</dbReference>
<dbReference type="EMBL" id="RKMF01000017">
    <property type="protein sequence ID" value="ROZ61857.1"/>
    <property type="molecule type" value="Genomic_DNA"/>
</dbReference>
<keyword evidence="5" id="KW-1185">Reference proteome</keyword>
<reference evidence="4 5" key="1">
    <citation type="submission" date="2018-10" db="EMBL/GenBank/DDBJ databases">
        <title>Kocuria sp. M5W7-7, whole genome shotgun sequence.</title>
        <authorList>
            <person name="Tuo L."/>
        </authorList>
    </citation>
    <scope>NUCLEOTIDE SEQUENCE [LARGE SCALE GENOMIC DNA]</scope>
    <source>
        <strain evidence="4 5">M5W7-7</strain>
    </source>
</reference>
<dbReference type="InterPro" id="IPR056003">
    <property type="entry name" value="CT398_CC_hairpin"/>
</dbReference>
<evidence type="ECO:0000256" key="1">
    <source>
        <dbReference type="SAM" id="Coils"/>
    </source>
</evidence>
<name>A0A3N4A143_9MICC</name>
<dbReference type="RefSeq" id="WP_123826494.1">
    <property type="nucleotide sequence ID" value="NZ_RKMF01000017.1"/>
</dbReference>
<protein>
    <submittedName>
        <fullName evidence="4">Uncharacterized protein</fullName>
    </submittedName>
</protein>
<feature type="domain" description="CT398-like coiled coil hairpin" evidence="3">
    <location>
        <begin position="15"/>
        <end position="191"/>
    </location>
</feature>
<dbReference type="Proteomes" id="UP000270616">
    <property type="component" value="Unassembled WGS sequence"/>
</dbReference>
<gene>
    <name evidence="4" type="ORF">EDL96_12155</name>
</gene>
<dbReference type="Pfam" id="PF24481">
    <property type="entry name" value="CT398_CC"/>
    <property type="match status" value="1"/>
</dbReference>
<evidence type="ECO:0000259" key="2">
    <source>
        <dbReference type="Pfam" id="PF02591"/>
    </source>
</evidence>
<feature type="coiled-coil region" evidence="1">
    <location>
        <begin position="15"/>
        <end position="72"/>
    </location>
</feature>
<feature type="domain" description="C4-type zinc ribbon" evidence="2">
    <location>
        <begin position="207"/>
        <end position="239"/>
    </location>
</feature>
<feature type="coiled-coil region" evidence="1">
    <location>
        <begin position="96"/>
        <end position="130"/>
    </location>
</feature>
<comment type="caution">
    <text evidence="4">The sequence shown here is derived from an EMBL/GenBank/DDBJ whole genome shotgun (WGS) entry which is preliminary data.</text>
</comment>
<sequence>MTRATSENYAALLELQRRDARMTSLSESLKTLQQEPQLVAALKRRQAAVHTAKQLDARRADLEKSESAAQQKLDDVLARLEKDRQRRDAGGSAKEVSALQRQIESLTTQVEKARTALATATQELESFRAERSAVLPKLQAADAEAKNLVAAAQERGAAMQAEHAQLVGERDAALAAVDNQPLLARYEKIRTGGHAIRTAATTRTGVTCGSCGSAMSPAELAEVEADPAEVSTCPSCGAIFAG</sequence>
<dbReference type="AlphaFoldDB" id="A0A3N4A143"/>
<dbReference type="OrthoDB" id="9784388at2"/>
<evidence type="ECO:0000259" key="3">
    <source>
        <dbReference type="Pfam" id="PF24481"/>
    </source>
</evidence>